<feature type="region of interest" description="Disordered" evidence="1">
    <location>
        <begin position="234"/>
        <end position="258"/>
    </location>
</feature>
<evidence type="ECO:0000256" key="3">
    <source>
        <dbReference type="SAM" id="SignalP"/>
    </source>
</evidence>
<feature type="chain" id="PRO_5013821658" description="CX domain-containing protein" evidence="3">
    <location>
        <begin position="24"/>
        <end position="285"/>
    </location>
</feature>
<keyword evidence="2" id="KW-0472">Membrane</keyword>
<gene>
    <name evidence="5" type="primary">Cnig_chr_V.g20673</name>
    <name evidence="5" type="ORF">B9Z55_020673</name>
</gene>
<keyword evidence="2" id="KW-1133">Transmembrane helix</keyword>
<evidence type="ECO:0000313" key="5">
    <source>
        <dbReference type="EMBL" id="PIC28899.1"/>
    </source>
</evidence>
<feature type="domain" description="CX" evidence="4">
    <location>
        <begin position="140"/>
        <end position="202"/>
    </location>
</feature>
<organism evidence="5 6">
    <name type="scientific">Caenorhabditis nigoni</name>
    <dbReference type="NCBI Taxonomy" id="1611254"/>
    <lineage>
        <taxon>Eukaryota</taxon>
        <taxon>Metazoa</taxon>
        <taxon>Ecdysozoa</taxon>
        <taxon>Nematoda</taxon>
        <taxon>Chromadorea</taxon>
        <taxon>Rhabditida</taxon>
        <taxon>Rhabditina</taxon>
        <taxon>Rhabditomorpha</taxon>
        <taxon>Rhabditoidea</taxon>
        <taxon>Rhabditidae</taxon>
        <taxon>Peloderinae</taxon>
        <taxon>Caenorhabditis</taxon>
    </lineage>
</organism>
<sequence>MEQKLSIIFLSFLLLFIPNETFARGGGRGRSRSRLNVGSKGKGGMRGNGVRGGLGVRGSMGSRGAASGSGIRGSSSYSGGVRTGAHGYKVQSKTSSFSDYGSSSFRSSHFGHSPNTQIRPGHPMVVLAAATPILYDNRNYYWSYSLARSENNVSNPTVICEYVFGEDDGELQHVTYSNGTQIKSIFFECSGRVNCCGMYCCHDFGQWWEMLFVLGFIGVIVFIAAYAKRHEKEGPTPVSRKKKKQNIKKKKKENPVELEELASTVAKSVPPDLTPTRQLEQIIEE</sequence>
<dbReference type="PANTHER" id="PTHR47520">
    <property type="entry name" value="CX DOMAIN-CONTAINING PROTEIN-RELATED"/>
    <property type="match status" value="1"/>
</dbReference>
<feature type="transmembrane region" description="Helical" evidence="2">
    <location>
        <begin position="207"/>
        <end position="227"/>
    </location>
</feature>
<comment type="caution">
    <text evidence="5">The sequence shown here is derived from an EMBL/GenBank/DDBJ whole genome shotgun (WGS) entry which is preliminary data.</text>
</comment>
<dbReference type="AlphaFoldDB" id="A0A2G5TNL8"/>
<keyword evidence="2" id="KW-0812">Transmembrane</keyword>
<keyword evidence="3" id="KW-0732">Signal</keyword>
<evidence type="ECO:0000313" key="6">
    <source>
        <dbReference type="Proteomes" id="UP000230233"/>
    </source>
</evidence>
<dbReference type="OrthoDB" id="5852794at2759"/>
<proteinExistence type="predicted"/>
<dbReference type="EMBL" id="PDUG01000005">
    <property type="protein sequence ID" value="PIC28899.1"/>
    <property type="molecule type" value="Genomic_DNA"/>
</dbReference>
<feature type="region of interest" description="Disordered" evidence="1">
    <location>
        <begin position="25"/>
        <end position="79"/>
    </location>
</feature>
<dbReference type="InterPro" id="IPR002619">
    <property type="entry name" value="CX"/>
</dbReference>
<evidence type="ECO:0000259" key="4">
    <source>
        <dbReference type="Pfam" id="PF01705"/>
    </source>
</evidence>
<dbReference type="PANTHER" id="PTHR47520:SF7">
    <property type="entry name" value="CX DOMAIN-CONTAINING PROTEIN"/>
    <property type="match status" value="1"/>
</dbReference>
<feature type="compositionally biased region" description="Gly residues" evidence="1">
    <location>
        <begin position="40"/>
        <end position="58"/>
    </location>
</feature>
<evidence type="ECO:0000256" key="2">
    <source>
        <dbReference type="SAM" id="Phobius"/>
    </source>
</evidence>
<keyword evidence="6" id="KW-1185">Reference proteome</keyword>
<protein>
    <recommendedName>
        <fullName evidence="4">CX domain-containing protein</fullName>
    </recommendedName>
</protein>
<name>A0A2G5TNL8_9PELO</name>
<feature type="compositionally biased region" description="Basic residues" evidence="1">
    <location>
        <begin position="239"/>
        <end position="252"/>
    </location>
</feature>
<feature type="signal peptide" evidence="3">
    <location>
        <begin position="1"/>
        <end position="23"/>
    </location>
</feature>
<accession>A0A2G5TNL8</accession>
<dbReference type="Pfam" id="PF01705">
    <property type="entry name" value="CX"/>
    <property type="match status" value="1"/>
</dbReference>
<dbReference type="Proteomes" id="UP000230233">
    <property type="component" value="Chromosome V"/>
</dbReference>
<reference evidence="6" key="1">
    <citation type="submission" date="2017-10" db="EMBL/GenBank/DDBJ databases">
        <title>Rapid genome shrinkage in a self-fertile nematode reveals novel sperm competition proteins.</title>
        <authorList>
            <person name="Yin D."/>
            <person name="Schwarz E.M."/>
            <person name="Thomas C.G."/>
            <person name="Felde R.L."/>
            <person name="Korf I.F."/>
            <person name="Cutter A.D."/>
            <person name="Schartner C.M."/>
            <person name="Ralston E.J."/>
            <person name="Meyer B.J."/>
            <person name="Haag E.S."/>
        </authorList>
    </citation>
    <scope>NUCLEOTIDE SEQUENCE [LARGE SCALE GENOMIC DNA]</scope>
    <source>
        <strain evidence="6">JU1422</strain>
    </source>
</reference>
<evidence type="ECO:0000256" key="1">
    <source>
        <dbReference type="SAM" id="MobiDB-lite"/>
    </source>
</evidence>
<feature type="compositionally biased region" description="Low complexity" evidence="1">
    <location>
        <begin position="59"/>
        <end position="79"/>
    </location>
</feature>